<dbReference type="STRING" id="35608.A0A2U1NMC7"/>
<dbReference type="Gene3D" id="3.40.1500.20">
    <property type="match status" value="1"/>
</dbReference>
<protein>
    <submittedName>
        <fullName evidence="1">Accelerated cell death 2 (ACD2)</fullName>
    </submittedName>
</protein>
<dbReference type="GO" id="GO:0015996">
    <property type="term" value="P:chlorophyll catabolic process"/>
    <property type="evidence" value="ECO:0007669"/>
    <property type="project" value="TreeGrafter"/>
</dbReference>
<accession>A0A2U1NMC7</accession>
<reference evidence="1 2" key="1">
    <citation type="journal article" date="2018" name="Mol. Plant">
        <title>The genome of Artemisia annua provides insight into the evolution of Asteraceae family and artemisinin biosynthesis.</title>
        <authorList>
            <person name="Shen Q."/>
            <person name="Zhang L."/>
            <person name="Liao Z."/>
            <person name="Wang S."/>
            <person name="Yan T."/>
            <person name="Shi P."/>
            <person name="Liu M."/>
            <person name="Fu X."/>
            <person name="Pan Q."/>
            <person name="Wang Y."/>
            <person name="Lv Z."/>
            <person name="Lu X."/>
            <person name="Zhang F."/>
            <person name="Jiang W."/>
            <person name="Ma Y."/>
            <person name="Chen M."/>
            <person name="Hao X."/>
            <person name="Li L."/>
            <person name="Tang Y."/>
            <person name="Lv G."/>
            <person name="Zhou Y."/>
            <person name="Sun X."/>
            <person name="Brodelius P.E."/>
            <person name="Rose J.K.C."/>
            <person name="Tang K."/>
        </authorList>
    </citation>
    <scope>NUCLEOTIDE SEQUENCE [LARGE SCALE GENOMIC DNA]</scope>
    <source>
        <strain evidence="2">cv. Huhao1</strain>
        <tissue evidence="1">Leaf</tissue>
    </source>
</reference>
<dbReference type="Proteomes" id="UP000245207">
    <property type="component" value="Unassembled WGS sequence"/>
</dbReference>
<organism evidence="1 2">
    <name type="scientific">Artemisia annua</name>
    <name type="common">Sweet wormwood</name>
    <dbReference type="NCBI Taxonomy" id="35608"/>
    <lineage>
        <taxon>Eukaryota</taxon>
        <taxon>Viridiplantae</taxon>
        <taxon>Streptophyta</taxon>
        <taxon>Embryophyta</taxon>
        <taxon>Tracheophyta</taxon>
        <taxon>Spermatophyta</taxon>
        <taxon>Magnoliopsida</taxon>
        <taxon>eudicotyledons</taxon>
        <taxon>Gunneridae</taxon>
        <taxon>Pentapetalae</taxon>
        <taxon>asterids</taxon>
        <taxon>campanulids</taxon>
        <taxon>Asterales</taxon>
        <taxon>Asteraceae</taxon>
        <taxon>Asteroideae</taxon>
        <taxon>Anthemideae</taxon>
        <taxon>Artemisiinae</taxon>
        <taxon>Artemisia</taxon>
    </lineage>
</organism>
<name>A0A2U1NMC7_ARTAN</name>
<dbReference type="InterPro" id="IPR009439">
    <property type="entry name" value="RCC_reductase"/>
</dbReference>
<keyword evidence="2" id="KW-1185">Reference proteome</keyword>
<evidence type="ECO:0000313" key="2">
    <source>
        <dbReference type="Proteomes" id="UP000245207"/>
    </source>
</evidence>
<dbReference type="PANTHER" id="PTHR34685">
    <property type="entry name" value="RED CHLOROPHYLL CATABOLITE REDUCTASE, CHLOROPLASTIC"/>
    <property type="match status" value="1"/>
</dbReference>
<dbReference type="OrthoDB" id="26525at2759"/>
<dbReference type="GO" id="GO:0009507">
    <property type="term" value="C:chloroplast"/>
    <property type="evidence" value="ECO:0007669"/>
    <property type="project" value="TreeGrafter"/>
</dbReference>
<dbReference type="Pfam" id="PF06405">
    <property type="entry name" value="RCC_reductase"/>
    <property type="match status" value="1"/>
</dbReference>
<proteinExistence type="predicted"/>
<dbReference type="AlphaFoldDB" id="A0A2U1NMC7"/>
<comment type="caution">
    <text evidence="1">The sequence shown here is derived from an EMBL/GenBank/DDBJ whole genome shotgun (WGS) entry which is preliminary data.</text>
</comment>
<sequence>MIMATIAFNLFTPSNYFQHTSSRFTCCATSSSSKQHGGQKLLMDFPYVSGPHKKLMVDLVSTVEGRLDGLLNPCSLPPDVQSYGNESGTSHAALHLRTGLHSSPIDFILGSWLHCQLPTGGALNITSLSAYLNSSTDAPNLLVELIQSSPTSMVLILDLPPRMDLVLNPDYLKTFYEDTQLDQHRQRLEKLSEVKPYFSSSLYIRSVVSPTAILVRIETEQLEEMIETNVAPIAKEVLKTWLDICAFGERTVGDSERDYLRKRDHMAKSKTIEIDLGSSLPRLFGQETANRVLEALREVF</sequence>
<dbReference type="GO" id="GO:0051743">
    <property type="term" value="F:red chlorophyll catabolite reductase activity"/>
    <property type="evidence" value="ECO:0007669"/>
    <property type="project" value="InterPro"/>
</dbReference>
<dbReference type="PANTHER" id="PTHR34685:SF2">
    <property type="entry name" value="RED CHLOROPHYLL CATABOLITE REDUCTASE, CHLOROPLASTIC"/>
    <property type="match status" value="1"/>
</dbReference>
<evidence type="ECO:0000313" key="1">
    <source>
        <dbReference type="EMBL" id="PWA74672.1"/>
    </source>
</evidence>
<dbReference type="EMBL" id="PKPP01002529">
    <property type="protein sequence ID" value="PWA74672.1"/>
    <property type="molecule type" value="Genomic_DNA"/>
</dbReference>
<gene>
    <name evidence="1" type="ORF">CTI12_AA248980</name>
</gene>